<dbReference type="InterPro" id="IPR051258">
    <property type="entry name" value="Diverse_Substrate_Transporter"/>
</dbReference>
<evidence type="ECO:0000256" key="3">
    <source>
        <dbReference type="ARBA" id="ARBA00022475"/>
    </source>
</evidence>
<feature type="transmembrane region" description="Helical" evidence="8">
    <location>
        <begin position="255"/>
        <end position="275"/>
    </location>
</feature>
<dbReference type="InterPro" id="IPR000620">
    <property type="entry name" value="EamA_dom"/>
</dbReference>
<protein>
    <submittedName>
        <fullName evidence="9">EamA family transporter</fullName>
    </submittedName>
</protein>
<dbReference type="InterPro" id="IPR037185">
    <property type="entry name" value="EmrE-like"/>
</dbReference>
<evidence type="ECO:0000256" key="6">
    <source>
        <dbReference type="ARBA" id="ARBA00023136"/>
    </source>
</evidence>
<keyword evidence="10" id="KW-1185">Reference proteome</keyword>
<dbReference type="PANTHER" id="PTHR42920:SF11">
    <property type="entry name" value="INNER MEMBRANE PROTEIN YTFF"/>
    <property type="match status" value="1"/>
</dbReference>
<proteinExistence type="inferred from homology"/>
<sequence length="337" mass="34351">MRQPPAAGVGLTLALLSAVTFATSGTFARSLIEAGWSAEAVVVARVGIAALVLLLPALLVLRGRWPVLRRNLASIGVFGLLGVALAQVCFFNAVRYLPVGVALLLEYLGIILVVGWTWLVQGHRPRRLTVAGSFAALAGLVFVLDLTGAGRLDPVGVLWGLGAAVGLAGYFVLAGRIDAALPSIVMASGGMAVGAGALLLLGLTGALPLRAAFGAVDFAGQRTSWLVPIVGLALVAAVVAYLAGVAATRILGARLASFVGLTEVMFAVLIAWLVLGELPTTVQLLGGALIVAGVALVRLDELRAPEEPPAAPTGLSGEADLPSSIRRQAGERSGVDV</sequence>
<evidence type="ECO:0000313" key="10">
    <source>
        <dbReference type="Proteomes" id="UP000248627"/>
    </source>
</evidence>
<feature type="transmembrane region" description="Helical" evidence="8">
    <location>
        <begin position="281"/>
        <end position="299"/>
    </location>
</feature>
<feature type="transmembrane region" description="Helical" evidence="8">
    <location>
        <begin position="156"/>
        <end position="173"/>
    </location>
</feature>
<feature type="transmembrane region" description="Helical" evidence="8">
    <location>
        <begin position="185"/>
        <end position="205"/>
    </location>
</feature>
<dbReference type="OrthoDB" id="154915at2"/>
<feature type="transmembrane region" description="Helical" evidence="8">
    <location>
        <begin position="127"/>
        <end position="144"/>
    </location>
</feature>
<feature type="region of interest" description="Disordered" evidence="7">
    <location>
        <begin position="306"/>
        <end position="337"/>
    </location>
</feature>
<dbReference type="RefSeq" id="WP_111244367.1">
    <property type="nucleotide sequence ID" value="NZ_AP023358.1"/>
</dbReference>
<keyword evidence="4 8" id="KW-0812">Transmembrane</keyword>
<feature type="transmembrane region" description="Helical" evidence="8">
    <location>
        <begin position="225"/>
        <end position="243"/>
    </location>
</feature>
<dbReference type="Proteomes" id="UP000248627">
    <property type="component" value="Unassembled WGS sequence"/>
</dbReference>
<accession>A0A2W2C7M5</accession>
<comment type="similarity">
    <text evidence="2">Belongs to the EamA transporter family.</text>
</comment>
<organism evidence="9 10">
    <name type="scientific">Micromonospora endophytica</name>
    <dbReference type="NCBI Taxonomy" id="515350"/>
    <lineage>
        <taxon>Bacteria</taxon>
        <taxon>Bacillati</taxon>
        <taxon>Actinomycetota</taxon>
        <taxon>Actinomycetes</taxon>
        <taxon>Micromonosporales</taxon>
        <taxon>Micromonosporaceae</taxon>
        <taxon>Micromonospora</taxon>
    </lineage>
</organism>
<gene>
    <name evidence="9" type="ORF">C1I93_17480</name>
</gene>
<evidence type="ECO:0000256" key="1">
    <source>
        <dbReference type="ARBA" id="ARBA00004651"/>
    </source>
</evidence>
<keyword evidence="5 8" id="KW-1133">Transmembrane helix</keyword>
<reference evidence="9 10" key="1">
    <citation type="submission" date="2018-01" db="EMBL/GenBank/DDBJ databases">
        <title>Draft genome sequence of Jishengella endophytica.</title>
        <authorList>
            <person name="Sahin N."/>
            <person name="Ay H."/>
            <person name="Saygin H."/>
        </authorList>
    </citation>
    <scope>NUCLEOTIDE SEQUENCE [LARGE SCALE GENOMIC DNA]</scope>
    <source>
        <strain evidence="9 10">DSM 45430</strain>
    </source>
</reference>
<comment type="caution">
    <text evidence="9">The sequence shown here is derived from an EMBL/GenBank/DDBJ whole genome shotgun (WGS) entry which is preliminary data.</text>
</comment>
<feature type="transmembrane region" description="Helical" evidence="8">
    <location>
        <begin position="40"/>
        <end position="60"/>
    </location>
</feature>
<name>A0A2W2C7M5_9ACTN</name>
<dbReference type="SUPFAM" id="SSF103481">
    <property type="entry name" value="Multidrug resistance efflux transporter EmrE"/>
    <property type="match status" value="2"/>
</dbReference>
<evidence type="ECO:0000256" key="2">
    <source>
        <dbReference type="ARBA" id="ARBA00007362"/>
    </source>
</evidence>
<feature type="transmembrane region" description="Helical" evidence="8">
    <location>
        <begin position="72"/>
        <end position="93"/>
    </location>
</feature>
<dbReference type="EMBL" id="POTX01000116">
    <property type="protein sequence ID" value="PZF93750.1"/>
    <property type="molecule type" value="Genomic_DNA"/>
</dbReference>
<evidence type="ECO:0000256" key="5">
    <source>
        <dbReference type="ARBA" id="ARBA00022989"/>
    </source>
</evidence>
<comment type="subcellular location">
    <subcellularLocation>
        <location evidence="1">Cell membrane</location>
        <topology evidence="1">Multi-pass membrane protein</topology>
    </subcellularLocation>
</comment>
<keyword evidence="6 8" id="KW-0472">Membrane</keyword>
<evidence type="ECO:0000256" key="4">
    <source>
        <dbReference type="ARBA" id="ARBA00022692"/>
    </source>
</evidence>
<evidence type="ECO:0000256" key="7">
    <source>
        <dbReference type="SAM" id="MobiDB-lite"/>
    </source>
</evidence>
<dbReference type="Pfam" id="PF00892">
    <property type="entry name" value="EamA"/>
    <property type="match status" value="2"/>
</dbReference>
<feature type="compositionally biased region" description="Basic and acidic residues" evidence="7">
    <location>
        <begin position="328"/>
        <end position="337"/>
    </location>
</feature>
<keyword evidence="3" id="KW-1003">Cell membrane</keyword>
<feature type="transmembrane region" description="Helical" evidence="8">
    <location>
        <begin position="99"/>
        <end position="120"/>
    </location>
</feature>
<evidence type="ECO:0000256" key="8">
    <source>
        <dbReference type="SAM" id="Phobius"/>
    </source>
</evidence>
<dbReference type="PANTHER" id="PTHR42920">
    <property type="entry name" value="OS03G0707200 PROTEIN-RELATED"/>
    <property type="match status" value="1"/>
</dbReference>
<dbReference type="GO" id="GO:0005886">
    <property type="term" value="C:plasma membrane"/>
    <property type="evidence" value="ECO:0007669"/>
    <property type="project" value="UniProtKB-SubCell"/>
</dbReference>
<evidence type="ECO:0000313" key="9">
    <source>
        <dbReference type="EMBL" id="PZF93750.1"/>
    </source>
</evidence>
<dbReference type="AlphaFoldDB" id="A0A2W2C7M5"/>